<proteinExistence type="predicted"/>
<dbReference type="GO" id="GO:0006355">
    <property type="term" value="P:regulation of DNA-templated transcription"/>
    <property type="evidence" value="ECO:0007669"/>
    <property type="project" value="InterPro"/>
</dbReference>
<organism evidence="2 3">
    <name type="scientific">Meloidogyne javanica</name>
    <name type="common">Root-knot nematode worm</name>
    <dbReference type="NCBI Taxonomy" id="6303"/>
    <lineage>
        <taxon>Eukaryota</taxon>
        <taxon>Metazoa</taxon>
        <taxon>Ecdysozoa</taxon>
        <taxon>Nematoda</taxon>
        <taxon>Chromadorea</taxon>
        <taxon>Rhabditida</taxon>
        <taxon>Tylenchina</taxon>
        <taxon>Tylenchomorpha</taxon>
        <taxon>Tylenchoidea</taxon>
        <taxon>Meloidogynidae</taxon>
        <taxon>Meloidogyninae</taxon>
        <taxon>Meloidogyne</taxon>
        <taxon>Meloidogyne incognita group</taxon>
    </lineage>
</organism>
<evidence type="ECO:0000313" key="2">
    <source>
        <dbReference type="Proteomes" id="UP000887561"/>
    </source>
</evidence>
<dbReference type="GO" id="GO:0046983">
    <property type="term" value="F:protein dimerization activity"/>
    <property type="evidence" value="ECO:0007669"/>
    <property type="project" value="InterPro"/>
</dbReference>
<accession>A0A915MRJ8</accession>
<dbReference type="WBParaSite" id="scaffold50561_cov578.g25112">
    <property type="protein sequence ID" value="scaffold50561_cov578.g25112"/>
    <property type="gene ID" value="scaffold50561_cov578.g25112"/>
</dbReference>
<dbReference type="PANTHER" id="PTHR46446:SF38">
    <property type="entry name" value="TRANSCRIPTION FACTOR ILI6"/>
    <property type="match status" value="1"/>
</dbReference>
<dbReference type="PANTHER" id="PTHR46446">
    <property type="entry name" value="TRANSCRIPTION FACTOR PRE"/>
    <property type="match status" value="1"/>
</dbReference>
<dbReference type="Pfam" id="PF23174">
    <property type="entry name" value="bHLH_ILI"/>
    <property type="match status" value="1"/>
</dbReference>
<sequence length="172" mass="19281">ELCKADGFLSSIRSLNAQVGNLSDAIANLIPQLQNDPQLEKILNCEKMNSICNYFLMSFLFAVIICQFGVKAPRASGNRNRSHQVTNHQVTDVNQLLQTLYELVPQSNRTNRRNPGPAQQIEEAINYIRSLNAQVGNLSDAIANLLPQLQNDPQLEHLTQLLAQLIVQDYLK</sequence>
<dbReference type="InterPro" id="IPR036638">
    <property type="entry name" value="HLH_DNA-bd_sf"/>
</dbReference>
<dbReference type="Proteomes" id="UP000887561">
    <property type="component" value="Unplaced"/>
</dbReference>
<reference evidence="3" key="1">
    <citation type="submission" date="2022-11" db="UniProtKB">
        <authorList>
            <consortium name="WormBaseParasite"/>
        </authorList>
    </citation>
    <scope>IDENTIFICATION</scope>
</reference>
<dbReference type="AlphaFoldDB" id="A0A915MRJ8"/>
<name>A0A915MRJ8_MELJA</name>
<dbReference type="InterPro" id="IPR044293">
    <property type="entry name" value="PRE"/>
</dbReference>
<dbReference type="GO" id="GO:0040008">
    <property type="term" value="P:regulation of growth"/>
    <property type="evidence" value="ECO:0007669"/>
    <property type="project" value="InterPro"/>
</dbReference>
<evidence type="ECO:0000313" key="3">
    <source>
        <dbReference type="WBParaSite" id="scaffold50561_cov578.g25112"/>
    </source>
</evidence>
<keyword evidence="1" id="KW-0341">Growth regulation</keyword>
<dbReference type="SUPFAM" id="SSF47459">
    <property type="entry name" value="HLH, helix-loop-helix DNA-binding domain"/>
    <property type="match status" value="1"/>
</dbReference>
<keyword evidence="2" id="KW-1185">Reference proteome</keyword>
<evidence type="ECO:0000256" key="1">
    <source>
        <dbReference type="ARBA" id="ARBA00022604"/>
    </source>
</evidence>
<protein>
    <submittedName>
        <fullName evidence="3">BHLH domain-containing protein</fullName>
    </submittedName>
</protein>